<keyword evidence="3" id="KW-1185">Reference proteome</keyword>
<dbReference type="AlphaFoldDB" id="A0A4Y7SYZ6"/>
<proteinExistence type="predicted"/>
<evidence type="ECO:0000313" key="3">
    <source>
        <dbReference type="Proteomes" id="UP000298030"/>
    </source>
</evidence>
<gene>
    <name evidence="2" type="ORF">FA13DRAFT_996924</name>
</gene>
<feature type="region of interest" description="Disordered" evidence="1">
    <location>
        <begin position="98"/>
        <end position="128"/>
    </location>
</feature>
<sequence>MRKGSITATAAAFPFAVTLRLAPNQRHECTSSRPTMKIFLLPGPRSPREDKYRTRSFLIRSSTQFLRSRPSKPCMKSRHAFSVGARTLLPATDRVLASSSAHQHQSFRRQPPPTETPPLPSPPSLSSPSAISTFATFCSASGRCHRPAPSSSCGHECALALAPLPEDHRPYVSPSSDHFPYTSLPAVLLHPSRLPTLERLWTISPPHTLRPTPHA</sequence>
<dbReference type="Proteomes" id="UP000298030">
    <property type="component" value="Unassembled WGS sequence"/>
</dbReference>
<accession>A0A4Y7SYZ6</accession>
<feature type="compositionally biased region" description="Pro residues" evidence="1">
    <location>
        <begin position="110"/>
        <end position="125"/>
    </location>
</feature>
<name>A0A4Y7SYZ6_COPMI</name>
<reference evidence="2 3" key="1">
    <citation type="journal article" date="2019" name="Nat. Ecol. Evol.">
        <title>Megaphylogeny resolves global patterns of mushroom evolution.</title>
        <authorList>
            <person name="Varga T."/>
            <person name="Krizsan K."/>
            <person name="Foldi C."/>
            <person name="Dima B."/>
            <person name="Sanchez-Garcia M."/>
            <person name="Sanchez-Ramirez S."/>
            <person name="Szollosi G.J."/>
            <person name="Szarkandi J.G."/>
            <person name="Papp V."/>
            <person name="Albert L."/>
            <person name="Andreopoulos W."/>
            <person name="Angelini C."/>
            <person name="Antonin V."/>
            <person name="Barry K.W."/>
            <person name="Bougher N.L."/>
            <person name="Buchanan P."/>
            <person name="Buyck B."/>
            <person name="Bense V."/>
            <person name="Catcheside P."/>
            <person name="Chovatia M."/>
            <person name="Cooper J."/>
            <person name="Damon W."/>
            <person name="Desjardin D."/>
            <person name="Finy P."/>
            <person name="Geml J."/>
            <person name="Haridas S."/>
            <person name="Hughes K."/>
            <person name="Justo A."/>
            <person name="Karasinski D."/>
            <person name="Kautmanova I."/>
            <person name="Kiss B."/>
            <person name="Kocsube S."/>
            <person name="Kotiranta H."/>
            <person name="LaButti K.M."/>
            <person name="Lechner B.E."/>
            <person name="Liimatainen K."/>
            <person name="Lipzen A."/>
            <person name="Lukacs Z."/>
            <person name="Mihaltcheva S."/>
            <person name="Morgado L.N."/>
            <person name="Niskanen T."/>
            <person name="Noordeloos M.E."/>
            <person name="Ohm R.A."/>
            <person name="Ortiz-Santana B."/>
            <person name="Ovrebo C."/>
            <person name="Racz N."/>
            <person name="Riley R."/>
            <person name="Savchenko A."/>
            <person name="Shiryaev A."/>
            <person name="Soop K."/>
            <person name="Spirin V."/>
            <person name="Szebenyi C."/>
            <person name="Tomsovsky M."/>
            <person name="Tulloss R.E."/>
            <person name="Uehling J."/>
            <person name="Grigoriev I.V."/>
            <person name="Vagvolgyi C."/>
            <person name="Papp T."/>
            <person name="Martin F.M."/>
            <person name="Miettinen O."/>
            <person name="Hibbett D.S."/>
            <person name="Nagy L.G."/>
        </authorList>
    </citation>
    <scope>NUCLEOTIDE SEQUENCE [LARGE SCALE GENOMIC DNA]</scope>
    <source>
        <strain evidence="2 3">FP101781</strain>
    </source>
</reference>
<evidence type="ECO:0000256" key="1">
    <source>
        <dbReference type="SAM" id="MobiDB-lite"/>
    </source>
</evidence>
<organism evidence="2 3">
    <name type="scientific">Coprinellus micaceus</name>
    <name type="common">Glistening ink-cap mushroom</name>
    <name type="synonym">Coprinus micaceus</name>
    <dbReference type="NCBI Taxonomy" id="71717"/>
    <lineage>
        <taxon>Eukaryota</taxon>
        <taxon>Fungi</taxon>
        <taxon>Dikarya</taxon>
        <taxon>Basidiomycota</taxon>
        <taxon>Agaricomycotina</taxon>
        <taxon>Agaricomycetes</taxon>
        <taxon>Agaricomycetidae</taxon>
        <taxon>Agaricales</taxon>
        <taxon>Agaricineae</taxon>
        <taxon>Psathyrellaceae</taxon>
        <taxon>Coprinellus</taxon>
    </lineage>
</organism>
<dbReference type="EMBL" id="QPFP01000045">
    <property type="protein sequence ID" value="TEB26854.1"/>
    <property type="molecule type" value="Genomic_DNA"/>
</dbReference>
<protein>
    <submittedName>
        <fullName evidence="2">Uncharacterized protein</fullName>
    </submittedName>
</protein>
<comment type="caution">
    <text evidence="2">The sequence shown here is derived from an EMBL/GenBank/DDBJ whole genome shotgun (WGS) entry which is preliminary data.</text>
</comment>
<evidence type="ECO:0000313" key="2">
    <source>
        <dbReference type="EMBL" id="TEB26854.1"/>
    </source>
</evidence>